<dbReference type="EMBL" id="DVJI01000013">
    <property type="protein sequence ID" value="HIS71272.1"/>
    <property type="molecule type" value="Genomic_DNA"/>
</dbReference>
<reference evidence="2" key="1">
    <citation type="submission" date="2020-10" db="EMBL/GenBank/DDBJ databases">
        <authorList>
            <person name="Gilroy R."/>
        </authorList>
    </citation>
    <scope>NUCLEOTIDE SEQUENCE</scope>
    <source>
        <strain evidence="2">ChiGjej3B3-5194</strain>
    </source>
</reference>
<dbReference type="Proteomes" id="UP000886742">
    <property type="component" value="Unassembled WGS sequence"/>
</dbReference>
<dbReference type="AlphaFoldDB" id="A0A9D1FGN1"/>
<reference evidence="2" key="2">
    <citation type="journal article" date="2021" name="PeerJ">
        <title>Extensive microbial diversity within the chicken gut microbiome revealed by metagenomics and culture.</title>
        <authorList>
            <person name="Gilroy R."/>
            <person name="Ravi A."/>
            <person name="Getino M."/>
            <person name="Pursley I."/>
            <person name="Horton D.L."/>
            <person name="Alikhan N.F."/>
            <person name="Baker D."/>
            <person name="Gharbi K."/>
            <person name="Hall N."/>
            <person name="Watson M."/>
            <person name="Adriaenssens E.M."/>
            <person name="Foster-Nyarko E."/>
            <person name="Jarju S."/>
            <person name="Secka A."/>
            <person name="Antonio M."/>
            <person name="Oren A."/>
            <person name="Chaudhuri R.R."/>
            <person name="La Ragione R."/>
            <person name="Hildebrand F."/>
            <person name="Pallen M.J."/>
        </authorList>
    </citation>
    <scope>NUCLEOTIDE SEQUENCE</scope>
    <source>
        <strain evidence="2">ChiGjej3B3-5194</strain>
    </source>
</reference>
<evidence type="ECO:0000256" key="1">
    <source>
        <dbReference type="SAM" id="SignalP"/>
    </source>
</evidence>
<organism evidence="2 3">
    <name type="scientific">Candidatus Enterousia intestinigallinarum</name>
    <dbReference type="NCBI Taxonomy" id="2840790"/>
    <lineage>
        <taxon>Bacteria</taxon>
        <taxon>Pseudomonadati</taxon>
        <taxon>Pseudomonadota</taxon>
        <taxon>Alphaproteobacteria</taxon>
        <taxon>Candidatus Enterousia</taxon>
    </lineage>
</organism>
<evidence type="ECO:0000313" key="2">
    <source>
        <dbReference type="EMBL" id="HIS71272.1"/>
    </source>
</evidence>
<proteinExistence type="predicted"/>
<protein>
    <submittedName>
        <fullName evidence="2">Uncharacterized protein</fullName>
    </submittedName>
</protein>
<keyword evidence="1" id="KW-0732">Signal</keyword>
<name>A0A9D1FGN1_9PROT</name>
<comment type="caution">
    <text evidence="2">The sequence shown here is derived from an EMBL/GenBank/DDBJ whole genome shotgun (WGS) entry which is preliminary data.</text>
</comment>
<feature type="chain" id="PRO_5039526189" evidence="1">
    <location>
        <begin position="21"/>
        <end position="88"/>
    </location>
</feature>
<sequence>MLKRFFIFFCICAVCNAANAACTATTKTYTACKPGYYLNGGTCASCPSPGTTPDRNTGTITSCYLPSGTSCSDTSGTCSYTSNCYYSL</sequence>
<evidence type="ECO:0000313" key="3">
    <source>
        <dbReference type="Proteomes" id="UP000886742"/>
    </source>
</evidence>
<accession>A0A9D1FGN1</accession>
<gene>
    <name evidence="2" type="ORF">IAD02_04800</name>
</gene>
<feature type="signal peptide" evidence="1">
    <location>
        <begin position="1"/>
        <end position="20"/>
    </location>
</feature>